<dbReference type="RefSeq" id="WP_080614070.1">
    <property type="nucleotide sequence ID" value="NZ_CP020452.2"/>
</dbReference>
<evidence type="ECO:0000313" key="2">
    <source>
        <dbReference type="Proteomes" id="UP000191272"/>
    </source>
</evidence>
<protein>
    <submittedName>
        <fullName evidence="1">Uncharacterized protein</fullName>
    </submittedName>
</protein>
<reference evidence="2" key="1">
    <citation type="submission" date="2017-03" db="EMBL/GenBank/DDBJ databases">
        <title>FDA dAtabase for Regulatory Grade micrObial Sequences (FDA-ARGOS): Supporting development and validation of Infectious Disease Dx tests.</title>
        <authorList>
            <person name="Campos J."/>
            <person name="Goldberg B."/>
            <person name="Tallon L."/>
            <person name="Sadzewicz L."/>
            <person name="Sengamalay N."/>
            <person name="Ott S."/>
            <person name="Godinez A."/>
            <person name="Nagaraj S."/>
            <person name="Vyas G."/>
            <person name="Aluvathingal J."/>
            <person name="Nadendla S."/>
            <person name="Geyer C."/>
            <person name="Nandy P."/>
            <person name="Hobson J."/>
            <person name="Sichtig H."/>
        </authorList>
    </citation>
    <scope>NUCLEOTIDE SEQUENCE [LARGE SCALE GENOMIC DNA]</scope>
    <source>
        <strain evidence="2">FDAARGOS_260</strain>
    </source>
</reference>
<evidence type="ECO:0000313" key="1">
    <source>
        <dbReference type="EMBL" id="ARC51322.1"/>
    </source>
</evidence>
<dbReference type="Proteomes" id="UP000191272">
    <property type="component" value="Chromosome"/>
</dbReference>
<accession>A0ABM6JCK5</accession>
<organism evidence="1 2">
    <name type="scientific">Neisseria mucosa</name>
    <dbReference type="NCBI Taxonomy" id="488"/>
    <lineage>
        <taxon>Bacteria</taxon>
        <taxon>Pseudomonadati</taxon>
        <taxon>Pseudomonadota</taxon>
        <taxon>Betaproteobacteria</taxon>
        <taxon>Neisseriales</taxon>
        <taxon>Neisseriaceae</taxon>
        <taxon>Neisseria</taxon>
    </lineage>
</organism>
<gene>
    <name evidence="1" type="ORF">A6J88_08895</name>
</gene>
<dbReference type="EMBL" id="CP020452">
    <property type="protein sequence ID" value="ARC51322.1"/>
    <property type="molecule type" value="Genomic_DNA"/>
</dbReference>
<sequence>MSFLPSITLHSITDPKFTGNCQRIRELDSLGLRSDAIVQEFRKQGIDISINMVNAVLNGEIEQMRRKALPKSVVQEKKRNIGLITESITA</sequence>
<name>A0ABM6JCK5_NEIMU</name>
<proteinExistence type="predicted"/>
<keyword evidence="2" id="KW-1185">Reference proteome</keyword>